<feature type="region of interest" description="Disordered" evidence="1">
    <location>
        <begin position="361"/>
        <end position="498"/>
    </location>
</feature>
<reference evidence="3" key="1">
    <citation type="journal article" date="2014" name="Proc. Natl. Acad. Sci. U.S.A.">
        <title>Extensive sampling of basidiomycete genomes demonstrates inadequacy of the white-rot/brown-rot paradigm for wood decay fungi.</title>
        <authorList>
            <person name="Riley R."/>
            <person name="Salamov A.A."/>
            <person name="Brown D.W."/>
            <person name="Nagy L.G."/>
            <person name="Floudas D."/>
            <person name="Held B.W."/>
            <person name="Levasseur A."/>
            <person name="Lombard V."/>
            <person name="Morin E."/>
            <person name="Otillar R."/>
            <person name="Lindquist E.A."/>
            <person name="Sun H."/>
            <person name="LaButti K.M."/>
            <person name="Schmutz J."/>
            <person name="Jabbour D."/>
            <person name="Luo H."/>
            <person name="Baker S.E."/>
            <person name="Pisabarro A.G."/>
            <person name="Walton J.D."/>
            <person name="Blanchette R.A."/>
            <person name="Henrissat B."/>
            <person name="Martin F."/>
            <person name="Cullen D."/>
            <person name="Hibbett D.S."/>
            <person name="Grigoriev I.V."/>
        </authorList>
    </citation>
    <scope>NUCLEOTIDE SEQUENCE [LARGE SCALE GENOMIC DNA]</scope>
    <source>
        <strain evidence="3">CBS 339.88</strain>
    </source>
</reference>
<dbReference type="Proteomes" id="UP000027222">
    <property type="component" value="Unassembled WGS sequence"/>
</dbReference>
<feature type="compositionally biased region" description="Polar residues" evidence="1">
    <location>
        <begin position="423"/>
        <end position="437"/>
    </location>
</feature>
<feature type="compositionally biased region" description="Polar residues" evidence="1">
    <location>
        <begin position="444"/>
        <end position="453"/>
    </location>
</feature>
<dbReference type="OrthoDB" id="3068664at2759"/>
<evidence type="ECO:0000313" key="2">
    <source>
        <dbReference type="EMBL" id="KDR76976.1"/>
    </source>
</evidence>
<proteinExistence type="predicted"/>
<dbReference type="HOGENOM" id="CLU_628569_0_0_1"/>
<sequence length="515" mass="56807">MPVGELLKGLFQRGHLKLTNTKRPYYLRSLSLVYACRQIADPPPEKQEQLDDLKVLFKTIEKALEFGTSHFREDSEATSHFEDAHQALSKYLAEHKVRFTESKSQVIKAYALGSSSWENAGKQDRDAGASLNKLATTLEKKMQELENIPTIKVPMQIWHDIPISVNTGSKLQCNSHLLDLIKIKETANLNILLHRLLEYAALHDKKGKSPLPIEIHLVQHPQFYPAFPSEINSFRATGGGMTKINSLEPWAKVQVVRKHGVLHLIMEQGTPDRCVQLWDGSYISLGDEHKNAWPLQDSKDTVVVRNRSELHAPSPGGLSDPNNNSSIYSTVILVIHMAAVDERLLIEYIRVDFVTGELASGTYSAPSTPNPSHTSVLDESFKPTEPSRPATSPPIQPSATQSPPAAKRPLPPAVLNFPASKPASDTNPQPPSATQNPPLIFQPQHPSSSASNADQEDAKADVNNQNSGTALPGFKGHNIRSSIGIGASQVRGKEKEKKRGGVFVWMKEKLEKFAG</sequence>
<protein>
    <submittedName>
        <fullName evidence="2">Uncharacterized protein</fullName>
    </submittedName>
</protein>
<gene>
    <name evidence="2" type="ORF">GALMADRAFT_139011</name>
</gene>
<dbReference type="AlphaFoldDB" id="A0A067T1J9"/>
<evidence type="ECO:0000256" key="1">
    <source>
        <dbReference type="SAM" id="MobiDB-lite"/>
    </source>
</evidence>
<accession>A0A067T1J9</accession>
<organism evidence="2 3">
    <name type="scientific">Galerina marginata (strain CBS 339.88)</name>
    <dbReference type="NCBI Taxonomy" id="685588"/>
    <lineage>
        <taxon>Eukaryota</taxon>
        <taxon>Fungi</taxon>
        <taxon>Dikarya</taxon>
        <taxon>Basidiomycota</taxon>
        <taxon>Agaricomycotina</taxon>
        <taxon>Agaricomycetes</taxon>
        <taxon>Agaricomycetidae</taxon>
        <taxon>Agaricales</taxon>
        <taxon>Agaricineae</taxon>
        <taxon>Strophariaceae</taxon>
        <taxon>Galerina</taxon>
    </lineage>
</organism>
<feature type="compositionally biased region" description="Polar residues" evidence="1">
    <location>
        <begin position="361"/>
        <end position="377"/>
    </location>
</feature>
<keyword evidence="3" id="KW-1185">Reference proteome</keyword>
<evidence type="ECO:0000313" key="3">
    <source>
        <dbReference type="Proteomes" id="UP000027222"/>
    </source>
</evidence>
<name>A0A067T1J9_GALM3</name>
<dbReference type="EMBL" id="KL142377">
    <property type="protein sequence ID" value="KDR76976.1"/>
    <property type="molecule type" value="Genomic_DNA"/>
</dbReference>